<dbReference type="InterPro" id="IPR001680">
    <property type="entry name" value="WD40_rpt"/>
</dbReference>
<protein>
    <submittedName>
        <fullName evidence="6">WD-40 repeat-containing protein</fullName>
    </submittedName>
</protein>
<evidence type="ECO:0000256" key="1">
    <source>
        <dbReference type="ARBA" id="ARBA00022574"/>
    </source>
</evidence>
<organism evidence="6 7">
    <name type="scientific">Reticulomyxa filosa</name>
    <dbReference type="NCBI Taxonomy" id="46433"/>
    <lineage>
        <taxon>Eukaryota</taxon>
        <taxon>Sar</taxon>
        <taxon>Rhizaria</taxon>
        <taxon>Retaria</taxon>
        <taxon>Foraminifera</taxon>
        <taxon>Monothalamids</taxon>
        <taxon>Reticulomyxidae</taxon>
        <taxon>Reticulomyxa</taxon>
    </lineage>
</organism>
<keyword evidence="5" id="KW-0812">Transmembrane</keyword>
<feature type="repeat" description="WD" evidence="3">
    <location>
        <begin position="235"/>
        <end position="276"/>
    </location>
</feature>
<dbReference type="EMBL" id="ASPP01007186">
    <property type="protein sequence ID" value="ETO27560.1"/>
    <property type="molecule type" value="Genomic_DNA"/>
</dbReference>
<sequence>MANWRAKNAEDFNESKRYKRRRVHGSSSLNYYSQQRQTKDRRKRYHYFGFEENENARIYNPSQNNHRSFYQRDFDAYQHTSNFRGNKKWSNNNYKYYGRVYNSRNFNQMQSHNYQNNRHYQVQFTQTMNQSVYQYQSINRQNKYNSCYGKDAFWRKKQRQRNWNRSYDHYRKSLYSTEQKANLIIEKWIRFSKIKRGWIKDFNKIIAKYVTSLNFFFNKVFLLLTKNIPKYRPNIFRHDKTINDVKFSADGRMIISSSDDTTVRIWDIASGQQIQTFNGHSEFINCAEFSPDGITIVSCSWDKTIRLWNRISGCEIQKLGGHLGTIYGVTFSPDGKNIASCSSDKTIKLWDVQSGKVIQQLIGHFSIVFNVQFSPDGQMIISSSADDTICLWDVKSGNKLKELKGHSNYIRCIHFSSDGKFIVSGSHDRTIRIWDVGTGKEVMTLEGHLDMVRGVKYFPDGQNIMSCSRDRTIRLWDVKTGQEIQQLKGHVGSITGIDISPDGNIVEYNVIEIFHYNASTFLKIYFIELNFHQKKNPIGSSCIFCFFKYLHILLIYFGCVLIYLNLFHITKRIEKNLTSTFFEDCLCLIIEKFINNI</sequence>
<evidence type="ECO:0000313" key="6">
    <source>
        <dbReference type="EMBL" id="ETO27560.1"/>
    </source>
</evidence>
<dbReference type="InterPro" id="IPR036322">
    <property type="entry name" value="WD40_repeat_dom_sf"/>
</dbReference>
<evidence type="ECO:0000256" key="3">
    <source>
        <dbReference type="PROSITE-ProRule" id="PRU00221"/>
    </source>
</evidence>
<feature type="transmembrane region" description="Helical" evidence="5">
    <location>
        <begin position="546"/>
        <end position="566"/>
    </location>
</feature>
<dbReference type="Gene3D" id="2.130.10.10">
    <property type="entry name" value="YVTN repeat-like/Quinoprotein amine dehydrogenase"/>
    <property type="match status" value="3"/>
</dbReference>
<name>X6NMS4_RETFI</name>
<dbReference type="PROSITE" id="PS00678">
    <property type="entry name" value="WD_REPEATS_1"/>
    <property type="match status" value="5"/>
</dbReference>
<dbReference type="PROSITE" id="PS50082">
    <property type="entry name" value="WD_REPEATS_2"/>
    <property type="match status" value="6"/>
</dbReference>
<dbReference type="InterPro" id="IPR019775">
    <property type="entry name" value="WD40_repeat_CS"/>
</dbReference>
<feature type="region of interest" description="Disordered" evidence="4">
    <location>
        <begin position="15"/>
        <end position="40"/>
    </location>
</feature>
<keyword evidence="5" id="KW-1133">Transmembrane helix</keyword>
<dbReference type="AlphaFoldDB" id="X6NMS4"/>
<evidence type="ECO:0000256" key="5">
    <source>
        <dbReference type="SAM" id="Phobius"/>
    </source>
</evidence>
<dbReference type="InterPro" id="IPR015943">
    <property type="entry name" value="WD40/YVTN_repeat-like_dom_sf"/>
</dbReference>
<dbReference type="InterPro" id="IPR020472">
    <property type="entry name" value="WD40_PAC1"/>
</dbReference>
<dbReference type="Proteomes" id="UP000023152">
    <property type="component" value="Unassembled WGS sequence"/>
</dbReference>
<evidence type="ECO:0000313" key="7">
    <source>
        <dbReference type="Proteomes" id="UP000023152"/>
    </source>
</evidence>
<gene>
    <name evidence="6" type="ORF">RFI_09573</name>
</gene>
<evidence type="ECO:0000256" key="2">
    <source>
        <dbReference type="ARBA" id="ARBA00022737"/>
    </source>
</evidence>
<keyword evidence="2" id="KW-0677">Repeat</keyword>
<keyword evidence="1 3" id="KW-0853">WD repeat</keyword>
<accession>X6NMS4</accession>
<dbReference type="Pfam" id="PF00400">
    <property type="entry name" value="WD40"/>
    <property type="match status" value="7"/>
</dbReference>
<feature type="repeat" description="WD" evidence="3">
    <location>
        <begin position="319"/>
        <end position="360"/>
    </location>
</feature>
<feature type="repeat" description="WD" evidence="3">
    <location>
        <begin position="361"/>
        <end position="402"/>
    </location>
</feature>
<dbReference type="SMART" id="SM00320">
    <property type="entry name" value="WD40"/>
    <property type="match status" value="7"/>
</dbReference>
<dbReference type="PROSITE" id="PS50294">
    <property type="entry name" value="WD_REPEATS_REGION"/>
    <property type="match status" value="6"/>
</dbReference>
<dbReference type="PRINTS" id="PR00320">
    <property type="entry name" value="GPROTEINBRPT"/>
</dbReference>
<proteinExistence type="predicted"/>
<reference evidence="6 7" key="1">
    <citation type="journal article" date="2013" name="Curr. Biol.">
        <title>The Genome of the Foraminiferan Reticulomyxa filosa.</title>
        <authorList>
            <person name="Glockner G."/>
            <person name="Hulsmann N."/>
            <person name="Schleicher M."/>
            <person name="Noegel A.A."/>
            <person name="Eichinger L."/>
            <person name="Gallinger C."/>
            <person name="Pawlowski J."/>
            <person name="Sierra R."/>
            <person name="Euteneuer U."/>
            <person name="Pillet L."/>
            <person name="Moustafa A."/>
            <person name="Platzer M."/>
            <person name="Groth M."/>
            <person name="Szafranski K."/>
            <person name="Schliwa M."/>
        </authorList>
    </citation>
    <scope>NUCLEOTIDE SEQUENCE [LARGE SCALE GENOMIC DNA]</scope>
</reference>
<evidence type="ECO:0000256" key="4">
    <source>
        <dbReference type="SAM" id="MobiDB-lite"/>
    </source>
</evidence>
<dbReference type="SUPFAM" id="SSF50978">
    <property type="entry name" value="WD40 repeat-like"/>
    <property type="match status" value="1"/>
</dbReference>
<dbReference type="CDD" id="cd00200">
    <property type="entry name" value="WD40"/>
    <property type="match status" value="1"/>
</dbReference>
<feature type="repeat" description="WD" evidence="3">
    <location>
        <begin position="445"/>
        <end position="486"/>
    </location>
</feature>
<feature type="repeat" description="WD" evidence="3">
    <location>
        <begin position="277"/>
        <end position="309"/>
    </location>
</feature>
<feature type="compositionally biased region" description="Polar residues" evidence="4">
    <location>
        <begin position="25"/>
        <end position="36"/>
    </location>
</feature>
<keyword evidence="7" id="KW-1185">Reference proteome</keyword>
<comment type="caution">
    <text evidence="6">The sequence shown here is derived from an EMBL/GenBank/DDBJ whole genome shotgun (WGS) entry which is preliminary data.</text>
</comment>
<dbReference type="PANTHER" id="PTHR19848">
    <property type="entry name" value="WD40 REPEAT PROTEIN"/>
    <property type="match status" value="1"/>
</dbReference>
<keyword evidence="5" id="KW-0472">Membrane</keyword>
<feature type="repeat" description="WD" evidence="3">
    <location>
        <begin position="403"/>
        <end position="444"/>
    </location>
</feature>
<dbReference type="PANTHER" id="PTHR19848:SF8">
    <property type="entry name" value="F-BOX AND WD REPEAT DOMAIN CONTAINING 7"/>
    <property type="match status" value="1"/>
</dbReference>